<evidence type="ECO:0008006" key="4">
    <source>
        <dbReference type="Google" id="ProtNLM"/>
    </source>
</evidence>
<dbReference type="AlphaFoldDB" id="A0A0M9VVZ0"/>
<comment type="caution">
    <text evidence="2">The sequence shown here is derived from an EMBL/GenBank/DDBJ whole genome shotgun (WGS) entry which is preliminary data.</text>
</comment>
<gene>
    <name evidence="2" type="ORF">ESCO_005109</name>
</gene>
<keyword evidence="1" id="KW-0732">Signal</keyword>
<dbReference type="Proteomes" id="UP000053831">
    <property type="component" value="Unassembled WGS sequence"/>
</dbReference>
<feature type="signal peptide" evidence="1">
    <location>
        <begin position="1"/>
        <end position="20"/>
    </location>
</feature>
<dbReference type="EMBL" id="LGSR01000008">
    <property type="protein sequence ID" value="KOS21492.1"/>
    <property type="molecule type" value="Genomic_DNA"/>
</dbReference>
<evidence type="ECO:0000313" key="3">
    <source>
        <dbReference type="Proteomes" id="UP000053831"/>
    </source>
</evidence>
<feature type="chain" id="PRO_5005839357" description="Extracellular membrane protein CFEM domain-containing protein" evidence="1">
    <location>
        <begin position="21"/>
        <end position="81"/>
    </location>
</feature>
<proteinExistence type="predicted"/>
<keyword evidence="3" id="KW-1185">Reference proteome</keyword>
<evidence type="ECO:0000313" key="2">
    <source>
        <dbReference type="EMBL" id="KOS21492.1"/>
    </source>
</evidence>
<reference evidence="2 3" key="1">
    <citation type="submission" date="2015-07" db="EMBL/GenBank/DDBJ databases">
        <title>The genome of the fungus Escovopsis weberi, a specialized disease agent of ant agriculture.</title>
        <authorList>
            <person name="de Man T.J."/>
            <person name="Stajich J.E."/>
            <person name="Kubicek C.P."/>
            <person name="Chenthamara K."/>
            <person name="Atanasova L."/>
            <person name="Druzhinina I.S."/>
            <person name="Birnbaum S."/>
            <person name="Barribeau S.M."/>
            <person name="Teiling C."/>
            <person name="Suen G."/>
            <person name="Currie C."/>
            <person name="Gerardo N.M."/>
        </authorList>
    </citation>
    <scope>NUCLEOTIDE SEQUENCE [LARGE SCALE GENOMIC DNA]</scope>
</reference>
<sequence length="81" mass="8258">MRFSVVLASIFVSAGSLVAADCFNSCVISVANCCNHVNSWCDKLARCGANSRTDACSNVTGVCNDYCGNSGIAGCIANPAS</sequence>
<accession>A0A0M9VVZ0</accession>
<protein>
    <recommendedName>
        <fullName evidence="4">Extracellular membrane protein CFEM domain-containing protein</fullName>
    </recommendedName>
</protein>
<evidence type="ECO:0000256" key="1">
    <source>
        <dbReference type="SAM" id="SignalP"/>
    </source>
</evidence>
<name>A0A0M9VVZ0_ESCWE</name>
<organism evidence="2 3">
    <name type="scientific">Escovopsis weberi</name>
    <dbReference type="NCBI Taxonomy" id="150374"/>
    <lineage>
        <taxon>Eukaryota</taxon>
        <taxon>Fungi</taxon>
        <taxon>Dikarya</taxon>
        <taxon>Ascomycota</taxon>
        <taxon>Pezizomycotina</taxon>
        <taxon>Sordariomycetes</taxon>
        <taxon>Hypocreomycetidae</taxon>
        <taxon>Hypocreales</taxon>
        <taxon>Hypocreaceae</taxon>
        <taxon>Escovopsis</taxon>
    </lineage>
</organism>